<protein>
    <submittedName>
        <fullName evidence="7">Cytochrome c oxidase assembly factor</fullName>
    </submittedName>
</protein>
<reference evidence="7 8" key="1">
    <citation type="journal article" date="2013" name="Curr. Biol.">
        <title>The Genome of the Foraminiferan Reticulomyxa filosa.</title>
        <authorList>
            <person name="Glockner G."/>
            <person name="Hulsmann N."/>
            <person name="Schleicher M."/>
            <person name="Noegel A.A."/>
            <person name="Eichinger L."/>
            <person name="Gallinger C."/>
            <person name="Pawlowski J."/>
            <person name="Sierra R."/>
            <person name="Euteneuer U."/>
            <person name="Pillet L."/>
            <person name="Moustafa A."/>
            <person name="Platzer M."/>
            <person name="Groth M."/>
            <person name="Szafranski K."/>
            <person name="Schliwa M."/>
        </authorList>
    </citation>
    <scope>NUCLEOTIDE SEQUENCE [LARGE SCALE GENOMIC DNA]</scope>
</reference>
<dbReference type="PANTHER" id="PTHR12428">
    <property type="entry name" value="OXA1"/>
    <property type="match status" value="1"/>
</dbReference>
<evidence type="ECO:0000256" key="3">
    <source>
        <dbReference type="ARBA" id="ARBA00022989"/>
    </source>
</evidence>
<evidence type="ECO:0000256" key="1">
    <source>
        <dbReference type="ARBA" id="ARBA00004141"/>
    </source>
</evidence>
<dbReference type="Proteomes" id="UP000023152">
    <property type="component" value="Unassembled WGS sequence"/>
</dbReference>
<comment type="caution">
    <text evidence="7">The sequence shown here is derived from an EMBL/GenBank/DDBJ whole genome shotgun (WGS) entry which is preliminary data.</text>
</comment>
<dbReference type="AlphaFoldDB" id="X6NZF9"/>
<feature type="transmembrane region" description="Helical" evidence="6">
    <location>
        <begin position="21"/>
        <end position="43"/>
    </location>
</feature>
<comment type="subcellular location">
    <subcellularLocation>
        <location evidence="1">Membrane</location>
        <topology evidence="1">Multi-pass membrane protein</topology>
    </subcellularLocation>
</comment>
<dbReference type="InterPro" id="IPR001708">
    <property type="entry name" value="YidC/ALB3/OXA1/COX18"/>
</dbReference>
<evidence type="ECO:0000256" key="4">
    <source>
        <dbReference type="ARBA" id="ARBA00023136"/>
    </source>
</evidence>
<evidence type="ECO:0000256" key="5">
    <source>
        <dbReference type="SAM" id="MobiDB-lite"/>
    </source>
</evidence>
<dbReference type="GO" id="GO:0032979">
    <property type="term" value="P:protein insertion into mitochondrial inner membrane from matrix"/>
    <property type="evidence" value="ECO:0007669"/>
    <property type="project" value="TreeGrafter"/>
</dbReference>
<proteinExistence type="predicted"/>
<evidence type="ECO:0000256" key="6">
    <source>
        <dbReference type="SAM" id="Phobius"/>
    </source>
</evidence>
<feature type="transmembrane region" description="Helical" evidence="6">
    <location>
        <begin position="115"/>
        <end position="131"/>
    </location>
</feature>
<keyword evidence="8" id="KW-1185">Reference proteome</keyword>
<keyword evidence="3 6" id="KW-1133">Transmembrane helix</keyword>
<keyword evidence="2 6" id="KW-0812">Transmembrane</keyword>
<feature type="region of interest" description="Disordered" evidence="5">
    <location>
        <begin position="188"/>
        <end position="213"/>
    </location>
</feature>
<evidence type="ECO:0000256" key="2">
    <source>
        <dbReference type="ARBA" id="ARBA00022692"/>
    </source>
</evidence>
<accession>X6NZF9</accession>
<evidence type="ECO:0000313" key="8">
    <source>
        <dbReference type="Proteomes" id="UP000023152"/>
    </source>
</evidence>
<dbReference type="EMBL" id="ASPP01005367">
    <property type="protein sequence ID" value="ETO30672.1"/>
    <property type="molecule type" value="Genomic_DNA"/>
</dbReference>
<dbReference type="GO" id="GO:0032977">
    <property type="term" value="F:membrane insertase activity"/>
    <property type="evidence" value="ECO:0007669"/>
    <property type="project" value="InterPro"/>
</dbReference>
<name>X6NZF9_RETFI</name>
<dbReference type="PANTHER" id="PTHR12428:SF65">
    <property type="entry name" value="CYTOCHROME C OXIDASE ASSEMBLY PROTEIN COX18, MITOCHONDRIAL"/>
    <property type="match status" value="1"/>
</dbReference>
<sequence>KKKKKKNKQIKQKYGFSPAREAFKQFGGAFVQFPVHIASYNAISTMYNSYPDWKVGGALWFKDLSAADPYWALPAIGSVCAFAMTVINFNLFTRQTGSTPQPVGSFSITPEAQKFLSYIGAAAFLPIGHWLTSGFNLYVISNIVSFALQTHLIRNAYFRRFTRMPTLEYETKCRRKLQEVEKEVSQKTQEIQRHGQTQEIGFDRKQRRKLQSF</sequence>
<dbReference type="GO" id="GO:0005743">
    <property type="term" value="C:mitochondrial inner membrane"/>
    <property type="evidence" value="ECO:0007669"/>
    <property type="project" value="TreeGrafter"/>
</dbReference>
<dbReference type="OrthoDB" id="2148490at2759"/>
<feature type="non-terminal residue" evidence="7">
    <location>
        <position position="1"/>
    </location>
</feature>
<feature type="transmembrane region" description="Helical" evidence="6">
    <location>
        <begin position="70"/>
        <end position="92"/>
    </location>
</feature>
<feature type="transmembrane region" description="Helical" evidence="6">
    <location>
        <begin position="137"/>
        <end position="157"/>
    </location>
</feature>
<organism evidence="7 8">
    <name type="scientific">Reticulomyxa filosa</name>
    <dbReference type="NCBI Taxonomy" id="46433"/>
    <lineage>
        <taxon>Eukaryota</taxon>
        <taxon>Sar</taxon>
        <taxon>Rhizaria</taxon>
        <taxon>Retaria</taxon>
        <taxon>Foraminifera</taxon>
        <taxon>Monothalamids</taxon>
        <taxon>Reticulomyxidae</taxon>
        <taxon>Reticulomyxa</taxon>
    </lineage>
</organism>
<gene>
    <name evidence="7" type="ORF">RFI_06449</name>
</gene>
<keyword evidence="4 6" id="KW-0472">Membrane</keyword>
<evidence type="ECO:0000313" key="7">
    <source>
        <dbReference type="EMBL" id="ETO30672.1"/>
    </source>
</evidence>